<dbReference type="InterPro" id="IPR032716">
    <property type="entry name" value="ACC_epsilon"/>
</dbReference>
<gene>
    <name evidence="1" type="ORF">E1283_26755</name>
</gene>
<evidence type="ECO:0000313" key="2">
    <source>
        <dbReference type="Proteomes" id="UP000295345"/>
    </source>
</evidence>
<dbReference type="Pfam" id="PF13822">
    <property type="entry name" value="ACC_epsilon"/>
    <property type="match status" value="1"/>
</dbReference>
<protein>
    <submittedName>
        <fullName evidence="1">Acyl-CoA carboxylase subunit epsilon</fullName>
    </submittedName>
</protein>
<keyword evidence="2" id="KW-1185">Reference proteome</keyword>
<name>A0A4R4T106_9ACTN</name>
<proteinExistence type="predicted"/>
<sequence>MNSDPHLVRVEKGEASPEELAAVTALLVARAARQDAAPAGADRSTAGWRRLERAAGYRAPHSWQG</sequence>
<dbReference type="GO" id="GO:0003989">
    <property type="term" value="F:acetyl-CoA carboxylase activity"/>
    <property type="evidence" value="ECO:0007669"/>
    <property type="project" value="InterPro"/>
</dbReference>
<organism evidence="1 2">
    <name type="scientific">Streptomyces hainanensis</name>
    <dbReference type="NCBI Taxonomy" id="402648"/>
    <lineage>
        <taxon>Bacteria</taxon>
        <taxon>Bacillati</taxon>
        <taxon>Actinomycetota</taxon>
        <taxon>Actinomycetes</taxon>
        <taxon>Kitasatosporales</taxon>
        <taxon>Streptomycetaceae</taxon>
        <taxon>Streptomyces</taxon>
    </lineage>
</organism>
<evidence type="ECO:0000313" key="1">
    <source>
        <dbReference type="EMBL" id="TDC68894.1"/>
    </source>
</evidence>
<dbReference type="RefSeq" id="WP_132820728.1">
    <property type="nucleotide sequence ID" value="NZ_SMKI01000357.1"/>
</dbReference>
<dbReference type="Proteomes" id="UP000295345">
    <property type="component" value="Unassembled WGS sequence"/>
</dbReference>
<comment type="caution">
    <text evidence="1">The sequence shown here is derived from an EMBL/GenBank/DDBJ whole genome shotgun (WGS) entry which is preliminary data.</text>
</comment>
<accession>A0A4R4T106</accession>
<reference evidence="1 2" key="1">
    <citation type="submission" date="2019-03" db="EMBL/GenBank/DDBJ databases">
        <title>Draft genome sequences of novel Actinobacteria.</title>
        <authorList>
            <person name="Sahin N."/>
            <person name="Ay H."/>
            <person name="Saygin H."/>
        </authorList>
    </citation>
    <scope>NUCLEOTIDE SEQUENCE [LARGE SCALE GENOMIC DNA]</scope>
    <source>
        <strain evidence="1 2">DSM 41900</strain>
    </source>
</reference>
<dbReference type="AlphaFoldDB" id="A0A4R4T106"/>
<dbReference type="EMBL" id="SMKI01000357">
    <property type="protein sequence ID" value="TDC68894.1"/>
    <property type="molecule type" value="Genomic_DNA"/>
</dbReference>
<dbReference type="GO" id="GO:0004658">
    <property type="term" value="F:propionyl-CoA carboxylase activity"/>
    <property type="evidence" value="ECO:0007669"/>
    <property type="project" value="InterPro"/>
</dbReference>